<dbReference type="EMBL" id="CP002086">
    <property type="protein sequence ID" value="ADJ28426.1"/>
    <property type="molecule type" value="Genomic_DNA"/>
</dbReference>
<keyword evidence="12" id="KW-1185">Reference proteome</keyword>
<dbReference type="AlphaFoldDB" id="D8K699"/>
<gene>
    <name evidence="11" type="ordered locus">Nwat_1521</name>
</gene>
<evidence type="ECO:0000259" key="10">
    <source>
        <dbReference type="Pfam" id="PF12323"/>
    </source>
</evidence>
<dbReference type="RefSeq" id="WP_013220518.1">
    <property type="nucleotide sequence ID" value="NC_014315.1"/>
</dbReference>
<dbReference type="Pfam" id="PF01385">
    <property type="entry name" value="OrfB_IS605"/>
    <property type="match status" value="1"/>
</dbReference>
<dbReference type="Pfam" id="PF12323">
    <property type="entry name" value="HTH_OrfB_IS605"/>
    <property type="match status" value="1"/>
</dbReference>
<evidence type="ECO:0000256" key="1">
    <source>
        <dbReference type="ARBA" id="ARBA00008761"/>
    </source>
</evidence>
<evidence type="ECO:0000256" key="5">
    <source>
        <dbReference type="ARBA" id="ARBA00022833"/>
    </source>
</evidence>
<evidence type="ECO:0000256" key="4">
    <source>
        <dbReference type="ARBA" id="ARBA00022723"/>
    </source>
</evidence>
<organism evidence="11 12">
    <name type="scientific">Nitrosococcus watsoni (strain C-113)</name>
    <dbReference type="NCBI Taxonomy" id="105559"/>
    <lineage>
        <taxon>Bacteria</taxon>
        <taxon>Pseudomonadati</taxon>
        <taxon>Pseudomonadota</taxon>
        <taxon>Gammaproteobacteria</taxon>
        <taxon>Chromatiales</taxon>
        <taxon>Chromatiaceae</taxon>
        <taxon>Nitrosococcus</taxon>
    </lineage>
</organism>
<sequence length="408" mass="46775">MLTHHLATCHRPNRMSIEAMTKRDFTTIQRSYTFRFYPTSAQRQQLAIEFGHGRWVWNTCLAWRSYVYRHRGQSVSAVDFSGHLTKLKKTAAYGWLKEASATTLNQKLRDQDTAFKNFFAGRAKYPRFKKRAHAQSIRYQLDPRQVAGRYRAGEFLKLPKLGLLKLKWSRKPQGIPKMVTVTQDCAGRYGVAFMCEETLQPLPREPNGIGVDLGVKDIVVTSEGWKSGNPRHLRTHTRQLTKTQRRLSRRRKGSVRWHRQRVRVAKAHARVKNTRQDWLHKLTTALIRQAGLIAMETLNVKGMMANRRLSKALGDVGMHELKRQIEYKAAWYGCEFVQVDRWAPTSKTCSVCGAVIDAMLLKVRQWSCECGAVHDRDINAARNILRLATVGRTGSDARGGVYKLEVVA</sequence>
<keyword evidence="4" id="KW-0479">Metal-binding</keyword>
<dbReference type="GO" id="GO:0006310">
    <property type="term" value="P:DNA recombination"/>
    <property type="evidence" value="ECO:0007669"/>
    <property type="project" value="UniProtKB-KW"/>
</dbReference>
<accession>D8K699</accession>
<dbReference type="eggNOG" id="COG0675">
    <property type="taxonomic scope" value="Bacteria"/>
</dbReference>
<evidence type="ECO:0000256" key="6">
    <source>
        <dbReference type="ARBA" id="ARBA00023125"/>
    </source>
</evidence>
<reference evidence="11 12" key="1">
    <citation type="submission" date="2010-06" db="EMBL/GenBank/DDBJ databases">
        <title>Complete sequence of chromosome of Nitrosococcus watsoni C-113.</title>
        <authorList>
            <consortium name="US DOE Joint Genome Institute"/>
            <person name="Lucas S."/>
            <person name="Copeland A."/>
            <person name="Lapidus A."/>
            <person name="Cheng J.-F."/>
            <person name="Bruce D."/>
            <person name="Goodwin L."/>
            <person name="Pitluck S."/>
            <person name="Malfatti S.A."/>
            <person name="Chain P.S.G."/>
            <person name="Land M."/>
            <person name="Hauser L."/>
            <person name="Kyrpides N."/>
            <person name="Ivanova N."/>
            <person name="Cambell M.A."/>
            <person name="Heidelberg J.F."/>
            <person name="Klotz M.G."/>
            <person name="Woyke T."/>
        </authorList>
    </citation>
    <scope>NUCLEOTIDE SEQUENCE [LARGE SCALE GENOMIC DNA]</scope>
    <source>
        <strain evidence="11 12">C-113</strain>
    </source>
</reference>
<dbReference type="InterPro" id="IPR001959">
    <property type="entry name" value="Transposase"/>
</dbReference>
<keyword evidence="6" id="KW-0238">DNA-binding</keyword>
<dbReference type="GO" id="GO:0003677">
    <property type="term" value="F:DNA binding"/>
    <property type="evidence" value="ECO:0007669"/>
    <property type="project" value="UniProtKB-KW"/>
</dbReference>
<dbReference type="GO" id="GO:0046872">
    <property type="term" value="F:metal ion binding"/>
    <property type="evidence" value="ECO:0007669"/>
    <property type="project" value="UniProtKB-KW"/>
</dbReference>
<dbReference type="Proteomes" id="UP000000393">
    <property type="component" value="Chromosome"/>
</dbReference>
<evidence type="ECO:0000259" key="9">
    <source>
        <dbReference type="Pfam" id="PF07282"/>
    </source>
</evidence>
<dbReference type="NCBIfam" id="NF040570">
    <property type="entry name" value="guided_TnpB"/>
    <property type="match status" value="1"/>
</dbReference>
<name>D8K699_NITWC</name>
<feature type="domain" description="Probable transposase IS891/IS1136/IS1341" evidence="8">
    <location>
        <begin position="200"/>
        <end position="306"/>
    </location>
</feature>
<keyword evidence="3" id="KW-0815">Transposition</keyword>
<dbReference type="InterPro" id="IPR010095">
    <property type="entry name" value="Cas12f1-like_TNB"/>
</dbReference>
<dbReference type="STRING" id="105559.Nwat_1521"/>
<dbReference type="Pfam" id="PF07282">
    <property type="entry name" value="Cas12f1-like_TNB"/>
    <property type="match status" value="1"/>
</dbReference>
<dbReference type="NCBIfam" id="TIGR01766">
    <property type="entry name" value="IS200/IS605 family accessory protein TnpB-like domain"/>
    <property type="match status" value="1"/>
</dbReference>
<evidence type="ECO:0000259" key="8">
    <source>
        <dbReference type="Pfam" id="PF01385"/>
    </source>
</evidence>
<evidence type="ECO:0000256" key="7">
    <source>
        <dbReference type="ARBA" id="ARBA00023172"/>
    </source>
</evidence>
<feature type="domain" description="Transposase putative helix-turn-helix" evidence="10">
    <location>
        <begin position="28"/>
        <end position="72"/>
    </location>
</feature>
<keyword evidence="7" id="KW-0233">DNA recombination</keyword>
<protein>
    <submittedName>
        <fullName evidence="11">Transposase, IS605 OrfB family</fullName>
    </submittedName>
</protein>
<feature type="domain" description="Cas12f1-like TNB" evidence="9">
    <location>
        <begin position="320"/>
        <end position="384"/>
    </location>
</feature>
<keyword evidence="5" id="KW-0862">Zinc</keyword>
<evidence type="ECO:0000256" key="3">
    <source>
        <dbReference type="ARBA" id="ARBA00022578"/>
    </source>
</evidence>
<comment type="similarity">
    <text evidence="2">In the N-terminal section; belongs to the transposase 2 family.</text>
</comment>
<comment type="similarity">
    <text evidence="1">In the C-terminal section; belongs to the transposase 35 family.</text>
</comment>
<dbReference type="InterPro" id="IPR051399">
    <property type="entry name" value="RNA-guided_DNA_endo/Transpos"/>
</dbReference>
<dbReference type="KEGG" id="nwa:Nwat_1521"/>
<dbReference type="InterPro" id="IPR021027">
    <property type="entry name" value="Transposase_put_HTH"/>
</dbReference>
<dbReference type="PANTHER" id="PTHR30405">
    <property type="entry name" value="TRANSPOSASE"/>
    <property type="match status" value="1"/>
</dbReference>
<dbReference type="HOGENOM" id="CLU_032903_0_0_6"/>
<dbReference type="PANTHER" id="PTHR30405:SF25">
    <property type="entry name" value="RNA-GUIDED DNA ENDONUCLEASE INSQ-RELATED"/>
    <property type="match status" value="1"/>
</dbReference>
<evidence type="ECO:0000256" key="2">
    <source>
        <dbReference type="ARBA" id="ARBA00011044"/>
    </source>
</evidence>
<dbReference type="GO" id="GO:0032196">
    <property type="term" value="P:transposition"/>
    <property type="evidence" value="ECO:0007669"/>
    <property type="project" value="UniProtKB-KW"/>
</dbReference>
<evidence type="ECO:0000313" key="12">
    <source>
        <dbReference type="Proteomes" id="UP000000393"/>
    </source>
</evidence>
<evidence type="ECO:0000313" key="11">
    <source>
        <dbReference type="EMBL" id="ADJ28426.1"/>
    </source>
</evidence>
<proteinExistence type="inferred from homology"/>